<evidence type="ECO:0000256" key="3">
    <source>
        <dbReference type="ARBA" id="ARBA00023125"/>
    </source>
</evidence>
<dbReference type="SUPFAM" id="SSF46785">
    <property type="entry name" value="Winged helix' DNA-binding domain"/>
    <property type="match status" value="1"/>
</dbReference>
<comment type="similarity">
    <text evidence="1">Belongs to the BlaI transcriptional regulatory family.</text>
</comment>
<reference evidence="5" key="1">
    <citation type="submission" date="2022-10" db="EMBL/GenBank/DDBJ databases">
        <title>The WGS of Solirubrobacter ginsenosidimutans DSM 21036.</title>
        <authorList>
            <person name="Jiang Z."/>
        </authorList>
    </citation>
    <scope>NUCLEOTIDE SEQUENCE</scope>
    <source>
        <strain evidence="5">DSM 21036</strain>
    </source>
</reference>
<dbReference type="GO" id="GO:0003677">
    <property type="term" value="F:DNA binding"/>
    <property type="evidence" value="ECO:0007669"/>
    <property type="project" value="UniProtKB-KW"/>
</dbReference>
<keyword evidence="3" id="KW-0238">DNA-binding</keyword>
<dbReference type="EMBL" id="JAPDOD010000023">
    <property type="protein sequence ID" value="MDA0163256.1"/>
    <property type="molecule type" value="Genomic_DNA"/>
</dbReference>
<dbReference type="RefSeq" id="WP_270042499.1">
    <property type="nucleotide sequence ID" value="NZ_JAPDOD010000023.1"/>
</dbReference>
<accession>A0A9X3MX81</accession>
<dbReference type="Pfam" id="PF03965">
    <property type="entry name" value="Penicillinase_R"/>
    <property type="match status" value="1"/>
</dbReference>
<dbReference type="Gene3D" id="1.10.10.10">
    <property type="entry name" value="Winged helix-like DNA-binding domain superfamily/Winged helix DNA-binding domain"/>
    <property type="match status" value="1"/>
</dbReference>
<name>A0A9X3MX81_9ACTN</name>
<keyword evidence="4" id="KW-0804">Transcription</keyword>
<proteinExistence type="inferred from homology"/>
<dbReference type="PIRSF" id="PIRSF019455">
    <property type="entry name" value="CopR_AtkY"/>
    <property type="match status" value="1"/>
</dbReference>
<sequence length="124" mass="13705">MADSQSIQGELQGQVMAAIWRLNAGTVEQVREELPSRYQGAYNTVQTVLNRLAERGLLERVREGRGFVYKPRVSEAEYLSGSIRRTLSGASSGARQAALASIISGLRPEELSELEQLAREARDK</sequence>
<dbReference type="InterPro" id="IPR005650">
    <property type="entry name" value="BlaI_family"/>
</dbReference>
<evidence type="ECO:0000256" key="2">
    <source>
        <dbReference type="ARBA" id="ARBA00023015"/>
    </source>
</evidence>
<keyword evidence="6" id="KW-1185">Reference proteome</keyword>
<dbReference type="Proteomes" id="UP001149140">
    <property type="component" value="Unassembled WGS sequence"/>
</dbReference>
<gene>
    <name evidence="5" type="ORF">OM076_23480</name>
</gene>
<organism evidence="5 6">
    <name type="scientific">Solirubrobacter ginsenosidimutans</name>
    <dbReference type="NCBI Taxonomy" id="490573"/>
    <lineage>
        <taxon>Bacteria</taxon>
        <taxon>Bacillati</taxon>
        <taxon>Actinomycetota</taxon>
        <taxon>Thermoleophilia</taxon>
        <taxon>Solirubrobacterales</taxon>
        <taxon>Solirubrobacteraceae</taxon>
        <taxon>Solirubrobacter</taxon>
    </lineage>
</organism>
<keyword evidence="2" id="KW-0805">Transcription regulation</keyword>
<protein>
    <submittedName>
        <fullName evidence="5">BlaI/MecI/CopY family transcriptional regulator</fullName>
    </submittedName>
</protein>
<dbReference type="AlphaFoldDB" id="A0A9X3MX81"/>
<comment type="caution">
    <text evidence="5">The sequence shown here is derived from an EMBL/GenBank/DDBJ whole genome shotgun (WGS) entry which is preliminary data.</text>
</comment>
<evidence type="ECO:0000313" key="5">
    <source>
        <dbReference type="EMBL" id="MDA0163256.1"/>
    </source>
</evidence>
<dbReference type="GO" id="GO:0045892">
    <property type="term" value="P:negative regulation of DNA-templated transcription"/>
    <property type="evidence" value="ECO:0007669"/>
    <property type="project" value="InterPro"/>
</dbReference>
<dbReference type="InterPro" id="IPR036390">
    <property type="entry name" value="WH_DNA-bd_sf"/>
</dbReference>
<evidence type="ECO:0000313" key="6">
    <source>
        <dbReference type="Proteomes" id="UP001149140"/>
    </source>
</evidence>
<evidence type="ECO:0000256" key="4">
    <source>
        <dbReference type="ARBA" id="ARBA00023163"/>
    </source>
</evidence>
<evidence type="ECO:0000256" key="1">
    <source>
        <dbReference type="ARBA" id="ARBA00011046"/>
    </source>
</evidence>
<dbReference type="InterPro" id="IPR036388">
    <property type="entry name" value="WH-like_DNA-bd_sf"/>
</dbReference>